<gene>
    <name evidence="2" type="ORF">EP51_04090</name>
</gene>
<dbReference type="AlphaFoldDB" id="A0A076EF97"/>
<proteinExistence type="predicted"/>
<dbReference type="EMBL" id="CP008947">
    <property type="protein sequence ID" value="AII03832.1"/>
    <property type="molecule type" value="Genomic_DNA"/>
</dbReference>
<protein>
    <submittedName>
        <fullName evidence="2">Uncharacterized protein</fullName>
    </submittedName>
</protein>
<accession>A0A076EF97</accession>
<evidence type="ECO:0000313" key="2">
    <source>
        <dbReference type="EMBL" id="AII03832.1"/>
    </source>
</evidence>
<evidence type="ECO:0000313" key="3">
    <source>
        <dbReference type="Proteomes" id="UP000028488"/>
    </source>
</evidence>
<feature type="region of interest" description="Disordered" evidence="1">
    <location>
        <begin position="41"/>
        <end position="60"/>
    </location>
</feature>
<dbReference type="eggNOG" id="COG1020">
    <property type="taxonomic scope" value="Bacteria"/>
</dbReference>
<dbReference type="RefSeq" id="WP_162484009.1">
    <property type="nucleotide sequence ID" value="NZ_CP008947.1"/>
</dbReference>
<dbReference type="Proteomes" id="UP000028488">
    <property type="component" value="Chromosome"/>
</dbReference>
<sequence length="60" mass="6345">MADDRREQLGSGDLITLVSDVGPVPMNVGAILFVVGDVDAATSSSHSRDPRRTDVQLPLP</sequence>
<name>A0A076EF97_RHOOP</name>
<reference evidence="2 3" key="1">
    <citation type="submission" date="2014-07" db="EMBL/GenBank/DDBJ databases">
        <title>Genome Sequence of Rhodococcus opacus Strain R7, a Biodegrader of Mono- and Polycyclic Aromatic Hydrocarbons.</title>
        <authorList>
            <person name="Di Gennaro P."/>
            <person name="Zampolli J."/>
            <person name="Presti I."/>
            <person name="Cappelletti M."/>
            <person name="D'Ursi P."/>
            <person name="Orro A."/>
            <person name="Mezzelani A."/>
            <person name="Milanesi L."/>
        </authorList>
    </citation>
    <scope>NUCLEOTIDE SEQUENCE [LARGE SCALE GENOMIC DNA]</scope>
    <source>
        <strain evidence="2 3">R7</strain>
    </source>
</reference>
<evidence type="ECO:0000256" key="1">
    <source>
        <dbReference type="SAM" id="MobiDB-lite"/>
    </source>
</evidence>
<organism evidence="2 3">
    <name type="scientific">Rhodococcus opacus</name>
    <name type="common">Nocardia opaca</name>
    <dbReference type="NCBI Taxonomy" id="37919"/>
    <lineage>
        <taxon>Bacteria</taxon>
        <taxon>Bacillati</taxon>
        <taxon>Actinomycetota</taxon>
        <taxon>Actinomycetes</taxon>
        <taxon>Mycobacteriales</taxon>
        <taxon>Nocardiaceae</taxon>
        <taxon>Rhodococcus</taxon>
    </lineage>
</organism>